<dbReference type="PATRIC" id="fig|1359157.3.peg.747"/>
<dbReference type="EMBL" id="LAOD01000022">
    <property type="protein sequence ID" value="KJV85711.1"/>
    <property type="molecule type" value="Genomic_DNA"/>
</dbReference>
<dbReference type="Proteomes" id="UP000033722">
    <property type="component" value="Unassembled WGS sequence"/>
</dbReference>
<evidence type="ECO:0000313" key="2">
    <source>
        <dbReference type="Proteomes" id="UP000033722"/>
    </source>
</evidence>
<comment type="caution">
    <text evidence="1">The sequence shown here is derived from an EMBL/GenBank/DDBJ whole genome shotgun (WGS) entry which is preliminary data.</text>
</comment>
<organism evidence="1 2">
    <name type="scientific">Anaplasma phagocytophilum str. CRT53-1</name>
    <dbReference type="NCBI Taxonomy" id="1359157"/>
    <lineage>
        <taxon>Bacteria</taxon>
        <taxon>Pseudomonadati</taxon>
        <taxon>Pseudomonadota</taxon>
        <taxon>Alphaproteobacteria</taxon>
        <taxon>Rickettsiales</taxon>
        <taxon>Anaplasmataceae</taxon>
        <taxon>Anaplasma</taxon>
        <taxon>phagocytophilum group</taxon>
    </lineage>
</organism>
<proteinExistence type="predicted"/>
<sequence length="38" mass="4187">MCGMAAIFELMFVLLFILHSGVYSAGKDVFTNGDILDF</sequence>
<gene>
    <name evidence="1" type="ORF">APHCRT_0965</name>
</gene>
<accession>A0A0F3Q0P4</accession>
<reference evidence="1 2" key="1">
    <citation type="submission" date="2015-01" db="EMBL/GenBank/DDBJ databases">
        <title>Genome Sequencing of Rickettsiales.</title>
        <authorList>
            <person name="Daugherty S.C."/>
            <person name="Su Q."/>
            <person name="Abolude K."/>
            <person name="Beier-Sexton M."/>
            <person name="Carlyon J.A."/>
            <person name="Carter R."/>
            <person name="Day N.P."/>
            <person name="Dumler S.J."/>
            <person name="Dyachenko V."/>
            <person name="Godinez A."/>
            <person name="Kurtti T.J."/>
            <person name="Lichay M."/>
            <person name="Mullins K.E."/>
            <person name="Ott S."/>
            <person name="Pappas-Brown V."/>
            <person name="Paris D.H."/>
            <person name="Patel P."/>
            <person name="Richards A.L."/>
            <person name="Sadzewicz L."/>
            <person name="Sears K."/>
            <person name="Seidman D."/>
            <person name="Sengamalay N."/>
            <person name="Stenos J."/>
            <person name="Tallon L.J."/>
            <person name="Vincent G."/>
            <person name="Fraser C.M."/>
            <person name="Munderloh U."/>
            <person name="Dunning-Hotopp J.C."/>
        </authorList>
    </citation>
    <scope>NUCLEOTIDE SEQUENCE [LARGE SCALE GENOMIC DNA]</scope>
    <source>
        <strain evidence="1 2">CRT53-1</strain>
    </source>
</reference>
<evidence type="ECO:0000313" key="1">
    <source>
        <dbReference type="EMBL" id="KJV85711.1"/>
    </source>
</evidence>
<dbReference type="AlphaFoldDB" id="A0A0F3Q0P4"/>
<protein>
    <submittedName>
        <fullName evidence="1">Putative membrane protein</fullName>
    </submittedName>
</protein>
<name>A0A0F3Q0P4_ANAPH</name>